<dbReference type="GO" id="GO:0022857">
    <property type="term" value="F:transmembrane transporter activity"/>
    <property type="evidence" value="ECO:0007669"/>
    <property type="project" value="InterPro"/>
</dbReference>
<feature type="transmembrane region" description="Helical" evidence="6">
    <location>
        <begin position="296"/>
        <end position="318"/>
    </location>
</feature>
<dbReference type="InterPro" id="IPR036259">
    <property type="entry name" value="MFS_trans_sf"/>
</dbReference>
<keyword evidence="5 6" id="KW-0472">Membrane</keyword>
<dbReference type="RefSeq" id="WP_015414593.1">
    <property type="nucleotide sequence ID" value="NC_020409.1"/>
</dbReference>
<dbReference type="CDD" id="cd17474">
    <property type="entry name" value="MFS_YfmO_like"/>
    <property type="match status" value="1"/>
</dbReference>
<feature type="transmembrane region" description="Helical" evidence="6">
    <location>
        <begin position="134"/>
        <end position="158"/>
    </location>
</feature>
<organism evidence="8 9">
    <name type="scientific">Pseudodesulfovibrio piezophilus (strain DSM 21447 / JCM 15486 / C1TLV30)</name>
    <name type="common">Desulfovibrio piezophilus</name>
    <dbReference type="NCBI Taxonomy" id="1322246"/>
    <lineage>
        <taxon>Bacteria</taxon>
        <taxon>Pseudomonadati</taxon>
        <taxon>Thermodesulfobacteriota</taxon>
        <taxon>Desulfovibrionia</taxon>
        <taxon>Desulfovibrionales</taxon>
        <taxon>Desulfovibrionaceae</taxon>
    </lineage>
</organism>
<protein>
    <submittedName>
        <fullName evidence="8">Major facilitator superfamily MFS_1</fullName>
    </submittedName>
</protein>
<evidence type="ECO:0000259" key="7">
    <source>
        <dbReference type="PROSITE" id="PS50850"/>
    </source>
</evidence>
<dbReference type="Gene3D" id="1.20.1250.20">
    <property type="entry name" value="MFS general substrate transporter like domains"/>
    <property type="match status" value="1"/>
</dbReference>
<name>M1WRV8_PSEP2</name>
<dbReference type="PROSITE" id="PS00216">
    <property type="entry name" value="SUGAR_TRANSPORT_1"/>
    <property type="match status" value="1"/>
</dbReference>
<keyword evidence="3 6" id="KW-0812">Transmembrane</keyword>
<feature type="transmembrane region" description="Helical" evidence="6">
    <location>
        <begin position="12"/>
        <end position="31"/>
    </location>
</feature>
<evidence type="ECO:0000256" key="5">
    <source>
        <dbReference type="ARBA" id="ARBA00023136"/>
    </source>
</evidence>
<dbReference type="PANTHER" id="PTHR43124">
    <property type="entry name" value="PURINE EFFLUX PUMP PBUE"/>
    <property type="match status" value="1"/>
</dbReference>
<keyword evidence="4 6" id="KW-1133">Transmembrane helix</keyword>
<dbReference type="PANTHER" id="PTHR43124:SF3">
    <property type="entry name" value="CHLORAMPHENICOL EFFLUX PUMP RV0191"/>
    <property type="match status" value="1"/>
</dbReference>
<evidence type="ECO:0000256" key="6">
    <source>
        <dbReference type="SAM" id="Phobius"/>
    </source>
</evidence>
<feature type="transmembrane region" description="Helical" evidence="6">
    <location>
        <begin position="273"/>
        <end position="290"/>
    </location>
</feature>
<dbReference type="Proteomes" id="UP000011724">
    <property type="component" value="Chromosome"/>
</dbReference>
<evidence type="ECO:0000256" key="3">
    <source>
        <dbReference type="ARBA" id="ARBA00022692"/>
    </source>
</evidence>
<feature type="transmembrane region" description="Helical" evidence="6">
    <location>
        <begin position="365"/>
        <end position="383"/>
    </location>
</feature>
<dbReference type="HOGENOM" id="CLU_001265_10_6_7"/>
<dbReference type="STRING" id="1322246.BN4_11310"/>
<dbReference type="PROSITE" id="PS50850">
    <property type="entry name" value="MFS"/>
    <property type="match status" value="1"/>
</dbReference>
<evidence type="ECO:0000313" key="9">
    <source>
        <dbReference type="Proteomes" id="UP000011724"/>
    </source>
</evidence>
<feature type="transmembrane region" description="Helical" evidence="6">
    <location>
        <begin position="238"/>
        <end position="261"/>
    </location>
</feature>
<dbReference type="InterPro" id="IPR020846">
    <property type="entry name" value="MFS_dom"/>
</dbReference>
<dbReference type="InterPro" id="IPR011701">
    <property type="entry name" value="MFS"/>
</dbReference>
<reference evidence="8 9" key="1">
    <citation type="journal article" date="2013" name="PLoS ONE">
        <title>The first genomic and proteomic characterization of a deep-sea sulfate reducer: insights into the piezophilic lifestyle of Desulfovibrio piezophilus.</title>
        <authorList>
            <person name="Pradel N."/>
            <person name="Ji B."/>
            <person name="Gimenez G."/>
            <person name="Talla E."/>
            <person name="Lenoble P."/>
            <person name="Garel M."/>
            <person name="Tamburini C."/>
            <person name="Fourquet P."/>
            <person name="Lebrun R."/>
            <person name="Bertin P."/>
            <person name="Denis Y."/>
            <person name="Pophillat M."/>
            <person name="Barbe V."/>
            <person name="Ollivier B."/>
            <person name="Dolla A."/>
        </authorList>
    </citation>
    <scope>NUCLEOTIDE SEQUENCE [LARGE SCALE GENOMIC DNA]</scope>
    <source>
        <strain evidence="9">DSM 10523 / SB164P1</strain>
    </source>
</reference>
<accession>M1WRV8</accession>
<feature type="transmembrane region" description="Helical" evidence="6">
    <location>
        <begin position="339"/>
        <end position="359"/>
    </location>
</feature>
<feature type="transmembrane region" description="Helical" evidence="6">
    <location>
        <begin position="43"/>
        <end position="67"/>
    </location>
</feature>
<evidence type="ECO:0000256" key="4">
    <source>
        <dbReference type="ARBA" id="ARBA00022989"/>
    </source>
</evidence>
<dbReference type="OrthoDB" id="9812221at2"/>
<feature type="domain" description="Major facilitator superfamily (MFS) profile" evidence="7">
    <location>
        <begin position="9"/>
        <end position="385"/>
    </location>
</feature>
<dbReference type="InterPro" id="IPR050189">
    <property type="entry name" value="MFS_Efflux_Transporters"/>
</dbReference>
<proteinExistence type="predicted"/>
<evidence type="ECO:0000313" key="8">
    <source>
        <dbReference type="EMBL" id="CCH48547.1"/>
    </source>
</evidence>
<keyword evidence="2" id="KW-1003">Cell membrane</keyword>
<dbReference type="eggNOG" id="COG2814">
    <property type="taxonomic scope" value="Bacteria"/>
</dbReference>
<evidence type="ECO:0000256" key="1">
    <source>
        <dbReference type="ARBA" id="ARBA00004651"/>
    </source>
</evidence>
<dbReference type="SUPFAM" id="SSF103473">
    <property type="entry name" value="MFS general substrate transporter"/>
    <property type="match status" value="1"/>
</dbReference>
<feature type="transmembrane region" description="Helical" evidence="6">
    <location>
        <begin position="74"/>
        <end position="94"/>
    </location>
</feature>
<reference evidence="9" key="2">
    <citation type="journal article" date="2013" name="Stand. Genomic Sci.">
        <title>Complete genome sequence of Desulfocapsa sulfexigens, a marine deltaproteobacterium specialized in disproportionating inorganic sulfur compounds.</title>
        <authorList>
            <person name="Finster K.W."/>
            <person name="Kjeldsen K.U."/>
            <person name="Kube M."/>
            <person name="Reinhardt R."/>
            <person name="Mussmann M."/>
            <person name="Amann R."/>
            <person name="Schreiber L."/>
        </authorList>
    </citation>
    <scope>NUCLEOTIDE SEQUENCE [LARGE SCALE GENOMIC DNA]</scope>
    <source>
        <strain evidence="9">DSM 10523 / SB164P1</strain>
    </source>
</reference>
<comment type="subcellular location">
    <subcellularLocation>
        <location evidence="1">Cell membrane</location>
        <topology evidence="1">Multi-pass membrane protein</topology>
    </subcellularLocation>
</comment>
<evidence type="ECO:0000256" key="2">
    <source>
        <dbReference type="ARBA" id="ARBA00022475"/>
    </source>
</evidence>
<dbReference type="EMBL" id="FO203427">
    <property type="protein sequence ID" value="CCH48547.1"/>
    <property type="molecule type" value="Genomic_DNA"/>
</dbReference>
<dbReference type="AlphaFoldDB" id="M1WRV8"/>
<sequence>MRRLYLDKNLQLTFCVTLMAILGVSSIIPALPDIMTGLHMSPVQIGLVISVFTLPGILVSPLVGILADRIGRKVILVPSLFIFGCFGFFCFFAQSMEQLLILRFMQGLGAGPLGVIYGTLIGDLYQGDERGQAMGYNASVLAIGTAAFPGLGGALAMLGWNYPFLLPLIAIPLGLVIATQLDTPEPTSSGSLKNYFRDAFQLMKTRQVLSLFATTMATFIVLYGPIVTYLPILLSHRFHASPVSIGMVFLISSGFTGMAAFQLGRLSSRFSHRFLLGSAGLLYGLAMLLIPMTPSIWFVIPAVMCFGLAQGLNIPTVMTMLTTIAPMEQRGAFMAANGLTLRLAQTVAPLLMGGIYSLFGIQAVYMGGLLCALVILLLAFFCIQD</sequence>
<feature type="transmembrane region" description="Helical" evidence="6">
    <location>
        <begin position="164"/>
        <end position="181"/>
    </location>
</feature>
<dbReference type="InterPro" id="IPR005829">
    <property type="entry name" value="Sugar_transporter_CS"/>
</dbReference>
<dbReference type="KEGG" id="dpi:BN4_11310"/>
<keyword evidence="9" id="KW-1185">Reference proteome</keyword>
<dbReference type="BioCyc" id="DPIE1322246:BN4_RS06555-MONOMER"/>
<dbReference type="PATRIC" id="fig|879567.3.peg.1360"/>
<dbReference type="GO" id="GO:0005886">
    <property type="term" value="C:plasma membrane"/>
    <property type="evidence" value="ECO:0007669"/>
    <property type="project" value="UniProtKB-SubCell"/>
</dbReference>
<feature type="transmembrane region" description="Helical" evidence="6">
    <location>
        <begin position="100"/>
        <end position="122"/>
    </location>
</feature>
<dbReference type="Pfam" id="PF07690">
    <property type="entry name" value="MFS_1"/>
    <property type="match status" value="1"/>
</dbReference>
<feature type="transmembrane region" description="Helical" evidence="6">
    <location>
        <begin position="208"/>
        <end position="232"/>
    </location>
</feature>
<gene>
    <name evidence="8" type="ordered locus">BN4_11310</name>
</gene>